<feature type="region of interest" description="Disordered" evidence="12">
    <location>
        <begin position="532"/>
        <end position="554"/>
    </location>
</feature>
<dbReference type="InParanoid" id="A0A1C7N3F3"/>
<dbReference type="OrthoDB" id="73273at2759"/>
<dbReference type="Pfam" id="PF04791">
    <property type="entry name" value="LMBR1"/>
    <property type="match status" value="1"/>
</dbReference>
<evidence type="ECO:0000256" key="8">
    <source>
        <dbReference type="ARBA" id="ARBA00023136"/>
    </source>
</evidence>
<feature type="transmembrane region" description="Helical" evidence="13">
    <location>
        <begin position="502"/>
        <end position="523"/>
    </location>
</feature>
<keyword evidence="15" id="KW-1185">Reference proteome</keyword>
<evidence type="ECO:0000256" key="1">
    <source>
        <dbReference type="ARBA" id="ARBA00004155"/>
    </source>
</evidence>
<dbReference type="InterPro" id="IPR006876">
    <property type="entry name" value="LMBR1-like_membr_prot"/>
</dbReference>
<feature type="transmembrane region" description="Helical" evidence="13">
    <location>
        <begin position="6"/>
        <end position="29"/>
    </location>
</feature>
<dbReference type="EMBL" id="LUGH01000648">
    <property type="protein sequence ID" value="OBZ83518.1"/>
    <property type="molecule type" value="Genomic_DNA"/>
</dbReference>
<dbReference type="PANTHER" id="PTHR16130">
    <property type="entry name" value="LYSOSOMAL COBALAMIN TRANSPORTER-RELATED"/>
    <property type="match status" value="1"/>
</dbReference>
<dbReference type="STRING" id="101091.A0A1C7N3F3"/>
<evidence type="ECO:0000256" key="5">
    <source>
        <dbReference type="ARBA" id="ARBA00022628"/>
    </source>
</evidence>
<evidence type="ECO:0000256" key="6">
    <source>
        <dbReference type="ARBA" id="ARBA00022692"/>
    </source>
</evidence>
<dbReference type="GO" id="GO:0005774">
    <property type="term" value="C:vacuolar membrane"/>
    <property type="evidence" value="ECO:0007669"/>
    <property type="project" value="TreeGrafter"/>
</dbReference>
<sequence length="554" mass="63752">MSAVVGVAWTVYGIIAIVSDIFKITTGFINICHFKQKALGLFSVGFTQYYQSKRESERSATLVTTLLIAVSLWTVALLPIDIFLVSSTVDSETGLKKKWADGDTIYWMTLTVQTVYYILYGLILAFLFFLVPYAYFYHQAEGERKKMHATKYTTFFLLVLGFLFFFGLFLKPNVLPPHIDLEWFRYLLTESHGAKAVWFVIACLWIPSMFVFIIYTAPGLSLLPFYLIKHKRTIDTEDEDVHRRLEIVRRQQQEIEQKYSGSDVALSTHDYRTLENLNDEERILTRRLNGIEEDKASFFQRVLKCLRPFEVFIGLILIVFILLISFSMVMTIFDKIFFSVCGRRCGFIISQTTLFNPINFMMVHLQKLFPLDAIIMISVVLYFLLATMTGMIQTGVRCLWVTLYCIKKRSTKPQALLFSSLVLTFGLFAINYSMTSIVTPGYAHFGSQVYCNHTEGGRRDCSLEIDKIVPCDIYAPLEICTPTVSSMLIDRMTINTPLFGLILYYSQWAFLASFLIGFVIALFKSSDAYSEHHHDEEEEEEAGLLEEHHHSTYV</sequence>
<feature type="compositionally biased region" description="Basic and acidic residues" evidence="12">
    <location>
        <begin position="545"/>
        <end position="554"/>
    </location>
</feature>
<keyword evidence="9" id="KW-0458">Lysosome</keyword>
<comment type="caution">
    <text evidence="14">The sequence shown here is derived from an EMBL/GenBank/DDBJ whole genome shotgun (WGS) entry which is preliminary data.</text>
</comment>
<dbReference type="PANTHER" id="PTHR16130:SF2">
    <property type="entry name" value="LYSOSOMAL COBALAMIN TRANSPORT ESCORT PROTEIN LMBD1"/>
    <property type="match status" value="1"/>
</dbReference>
<dbReference type="AlphaFoldDB" id="A0A1C7N3F3"/>
<feature type="transmembrane region" description="Helical" evidence="13">
    <location>
        <begin position="152"/>
        <end position="170"/>
    </location>
</feature>
<name>A0A1C7N3F3_9FUNG</name>
<evidence type="ECO:0000256" key="10">
    <source>
        <dbReference type="ARBA" id="ARBA00023285"/>
    </source>
</evidence>
<accession>A0A1C7N3F3</accession>
<keyword evidence="7 13" id="KW-1133">Transmembrane helix</keyword>
<keyword evidence="6 13" id="KW-0812">Transmembrane</keyword>
<dbReference type="GO" id="GO:0031419">
    <property type="term" value="F:cobalamin binding"/>
    <property type="evidence" value="ECO:0007669"/>
    <property type="project" value="UniProtKB-KW"/>
</dbReference>
<dbReference type="GO" id="GO:0072665">
    <property type="term" value="P:protein localization to vacuole"/>
    <property type="evidence" value="ECO:0007669"/>
    <property type="project" value="TreeGrafter"/>
</dbReference>
<keyword evidence="8 13" id="KW-0472">Membrane</keyword>
<keyword evidence="4" id="KW-0813">Transport</keyword>
<evidence type="ECO:0000256" key="4">
    <source>
        <dbReference type="ARBA" id="ARBA00022448"/>
    </source>
</evidence>
<dbReference type="Proteomes" id="UP000093000">
    <property type="component" value="Unassembled WGS sequence"/>
</dbReference>
<evidence type="ECO:0000256" key="13">
    <source>
        <dbReference type="SAM" id="Phobius"/>
    </source>
</evidence>
<dbReference type="InterPro" id="IPR050854">
    <property type="entry name" value="LMBD1_LysCbl_Transport"/>
</dbReference>
<evidence type="ECO:0000256" key="3">
    <source>
        <dbReference type="ARBA" id="ARBA00017088"/>
    </source>
</evidence>
<evidence type="ECO:0000256" key="11">
    <source>
        <dbReference type="ARBA" id="ARBA00025515"/>
    </source>
</evidence>
<organism evidence="14 15">
    <name type="scientific">Choanephora cucurbitarum</name>
    <dbReference type="NCBI Taxonomy" id="101091"/>
    <lineage>
        <taxon>Eukaryota</taxon>
        <taxon>Fungi</taxon>
        <taxon>Fungi incertae sedis</taxon>
        <taxon>Mucoromycota</taxon>
        <taxon>Mucoromycotina</taxon>
        <taxon>Mucoromycetes</taxon>
        <taxon>Mucorales</taxon>
        <taxon>Mucorineae</taxon>
        <taxon>Choanephoraceae</taxon>
        <taxon>Choanephoroideae</taxon>
        <taxon>Choanephora</taxon>
    </lineage>
</organism>
<comment type="function">
    <text evidence="11">Probable lysosomal cobalamin transporter. Required to export cobalamin from lysosomes allowing its conversion to cofactors.</text>
</comment>
<feature type="transmembrane region" description="Helical" evidence="13">
    <location>
        <begin position="415"/>
        <end position="434"/>
    </location>
</feature>
<evidence type="ECO:0000313" key="14">
    <source>
        <dbReference type="EMBL" id="OBZ83518.1"/>
    </source>
</evidence>
<feature type="transmembrane region" description="Helical" evidence="13">
    <location>
        <begin position="60"/>
        <end position="85"/>
    </location>
</feature>
<feature type="transmembrane region" description="Helical" evidence="13">
    <location>
        <begin position="196"/>
        <end position="223"/>
    </location>
</feature>
<comment type="similarity">
    <text evidence="2">Belongs to the LIMR family. LMBRD1 subfamily.</text>
</comment>
<keyword evidence="5" id="KW-0846">Cobalamin</keyword>
<evidence type="ECO:0000256" key="7">
    <source>
        <dbReference type="ARBA" id="ARBA00022989"/>
    </source>
</evidence>
<feature type="transmembrane region" description="Helical" evidence="13">
    <location>
        <begin position="373"/>
        <end position="403"/>
    </location>
</feature>
<reference evidence="14 15" key="1">
    <citation type="submission" date="2016-03" db="EMBL/GenBank/DDBJ databases">
        <title>Choanephora cucurbitarum.</title>
        <authorList>
            <person name="Min B."/>
            <person name="Park H."/>
            <person name="Park J.-H."/>
            <person name="Shin H.-D."/>
            <person name="Choi I.-G."/>
        </authorList>
    </citation>
    <scope>NUCLEOTIDE SEQUENCE [LARGE SCALE GENOMIC DNA]</scope>
    <source>
        <strain evidence="14 15">KUS-F28377</strain>
    </source>
</reference>
<comment type="subcellular location">
    <subcellularLocation>
        <location evidence="1">Lysosome membrane</location>
        <topology evidence="1">Multi-pass membrane protein</topology>
    </subcellularLocation>
</comment>
<evidence type="ECO:0000256" key="2">
    <source>
        <dbReference type="ARBA" id="ARBA00009901"/>
    </source>
</evidence>
<keyword evidence="10" id="KW-0170">Cobalt</keyword>
<feature type="transmembrane region" description="Helical" evidence="13">
    <location>
        <begin position="105"/>
        <end position="131"/>
    </location>
</feature>
<evidence type="ECO:0000256" key="9">
    <source>
        <dbReference type="ARBA" id="ARBA00023228"/>
    </source>
</evidence>
<feature type="transmembrane region" description="Helical" evidence="13">
    <location>
        <begin position="311"/>
        <end position="333"/>
    </location>
</feature>
<evidence type="ECO:0000313" key="15">
    <source>
        <dbReference type="Proteomes" id="UP000093000"/>
    </source>
</evidence>
<evidence type="ECO:0000256" key="12">
    <source>
        <dbReference type="SAM" id="MobiDB-lite"/>
    </source>
</evidence>
<proteinExistence type="inferred from homology"/>
<protein>
    <recommendedName>
        <fullName evidence="3">Probable lysosomal cobalamin transporter</fullName>
    </recommendedName>
</protein>
<gene>
    <name evidence="14" type="ORF">A0J61_08432</name>
</gene>